<dbReference type="RefSeq" id="WP_097071397.1">
    <property type="nucleotide sequence ID" value="NZ_OBMT01000020.1"/>
</dbReference>
<protein>
    <submittedName>
        <fullName evidence="1">Uncharacterized protein</fullName>
    </submittedName>
</protein>
<sequence>MYTFDATTAAHFASRGPTRAHVLIWVSARNRTTGATETIGFWTGEDHARFDIDGEERIYYGAGATLSIDPIVLQTGLSVRTQRAALSQVSPEVQMAIRGYDSRHAPIEIHRALFDPVSGLLLAPPHLKLRGYIDRLNVKTPAEGGEGSIEVSIATAAKALTKALSRKRSDESLKARAAGDQFRKYASITDPVDTKWGTK</sequence>
<name>A0A285TEB1_9RHOB</name>
<evidence type="ECO:0000313" key="2">
    <source>
        <dbReference type="Proteomes" id="UP000219111"/>
    </source>
</evidence>
<keyword evidence="2" id="KW-1185">Reference proteome</keyword>
<dbReference type="Proteomes" id="UP000219111">
    <property type="component" value="Unassembled WGS sequence"/>
</dbReference>
<evidence type="ECO:0000313" key="1">
    <source>
        <dbReference type="EMBL" id="SOC20584.1"/>
    </source>
</evidence>
<dbReference type="EMBL" id="OBMT01000020">
    <property type="protein sequence ID" value="SOC20584.1"/>
    <property type="molecule type" value="Genomic_DNA"/>
</dbReference>
<proteinExistence type="predicted"/>
<organism evidence="1 2">
    <name type="scientific">Rhodobacter maris</name>
    <dbReference type="NCBI Taxonomy" id="446682"/>
    <lineage>
        <taxon>Bacteria</taxon>
        <taxon>Pseudomonadati</taxon>
        <taxon>Pseudomonadota</taxon>
        <taxon>Alphaproteobacteria</taxon>
        <taxon>Rhodobacterales</taxon>
        <taxon>Rhodobacter group</taxon>
        <taxon>Rhodobacter</taxon>
    </lineage>
</organism>
<gene>
    <name evidence="1" type="ORF">SAMN05877831_1203</name>
</gene>
<reference evidence="2" key="1">
    <citation type="submission" date="2017-08" db="EMBL/GenBank/DDBJ databases">
        <authorList>
            <person name="Varghese N."/>
            <person name="Submissions S."/>
        </authorList>
    </citation>
    <scope>NUCLEOTIDE SEQUENCE [LARGE SCALE GENOMIC DNA]</scope>
    <source>
        <strain evidence="2">JA276</strain>
    </source>
</reference>
<accession>A0A285TEB1</accession>
<dbReference type="AlphaFoldDB" id="A0A285TEB1"/>
<dbReference type="OrthoDB" id="7770859at2"/>